<sequence length="281" mass="32738">FYVKNHQIPQNHLDAVISVMEEFFNLPQEEKMKIHIGKSAIFRGYTPLGKELTNDKYDWHECVDFGLDLHPNHPSVIKGEQLVGYNQWPENLPNFKKVMERHWDLMIVLGRRITEGLAMSLGLERNYFAPFMSKSHSFMRILNYPPYGKLQEENLGDGIGAHIDYGFLTILHQDNIGGLEVKNVENEWVSAPIIQGTFLINIGHMIQRWTNDHYKATVHRVVPPEHETRCSLPFFFEPNFDTVVVPLDEFCSRDNPPRYEPLHFGDYIERTFTTSYSDTIN</sequence>
<gene>
    <name evidence="2" type="ORF">METZ01_LOCUS231878</name>
</gene>
<dbReference type="PANTHER" id="PTHR47990">
    <property type="entry name" value="2-OXOGLUTARATE (2OG) AND FE(II)-DEPENDENT OXYGENASE SUPERFAMILY PROTEIN-RELATED"/>
    <property type="match status" value="1"/>
</dbReference>
<evidence type="ECO:0000259" key="1">
    <source>
        <dbReference type="PROSITE" id="PS51471"/>
    </source>
</evidence>
<name>A0A382GVV9_9ZZZZ</name>
<dbReference type="EMBL" id="UINC01057643">
    <property type="protein sequence ID" value="SVB79024.1"/>
    <property type="molecule type" value="Genomic_DNA"/>
</dbReference>
<reference evidence="2" key="1">
    <citation type="submission" date="2018-05" db="EMBL/GenBank/DDBJ databases">
        <authorList>
            <person name="Lanie J.A."/>
            <person name="Ng W.-L."/>
            <person name="Kazmierczak K.M."/>
            <person name="Andrzejewski T.M."/>
            <person name="Davidsen T.M."/>
            <person name="Wayne K.J."/>
            <person name="Tettelin H."/>
            <person name="Glass J.I."/>
            <person name="Rusch D."/>
            <person name="Podicherti R."/>
            <person name="Tsui H.-C.T."/>
            <person name="Winkler M.E."/>
        </authorList>
    </citation>
    <scope>NUCLEOTIDE SEQUENCE</scope>
</reference>
<feature type="non-terminal residue" evidence="2">
    <location>
        <position position="1"/>
    </location>
</feature>
<accession>A0A382GVV9</accession>
<protein>
    <recommendedName>
        <fullName evidence="1">Fe2OG dioxygenase domain-containing protein</fullName>
    </recommendedName>
</protein>
<dbReference type="PRINTS" id="PR00682">
    <property type="entry name" value="IPNSYNTHASE"/>
</dbReference>
<dbReference type="Gene3D" id="2.60.120.330">
    <property type="entry name" value="B-lactam Antibiotic, Isopenicillin N Synthase, Chain"/>
    <property type="match status" value="1"/>
</dbReference>
<dbReference type="Pfam" id="PF14226">
    <property type="entry name" value="DIOX_N"/>
    <property type="match status" value="1"/>
</dbReference>
<dbReference type="InterPro" id="IPR005123">
    <property type="entry name" value="Oxoglu/Fe-dep_dioxygenase_dom"/>
</dbReference>
<dbReference type="InterPro" id="IPR044861">
    <property type="entry name" value="IPNS-like_FE2OG_OXY"/>
</dbReference>
<dbReference type="SUPFAM" id="SSF51197">
    <property type="entry name" value="Clavaminate synthase-like"/>
    <property type="match status" value="1"/>
</dbReference>
<dbReference type="AlphaFoldDB" id="A0A382GVV9"/>
<dbReference type="PROSITE" id="PS51471">
    <property type="entry name" value="FE2OG_OXY"/>
    <property type="match status" value="1"/>
</dbReference>
<dbReference type="InterPro" id="IPR026992">
    <property type="entry name" value="DIOX_N"/>
</dbReference>
<dbReference type="InterPro" id="IPR027443">
    <property type="entry name" value="IPNS-like_sf"/>
</dbReference>
<feature type="domain" description="Fe2OG dioxygenase" evidence="1">
    <location>
        <begin position="135"/>
        <end position="238"/>
    </location>
</feature>
<dbReference type="Pfam" id="PF03171">
    <property type="entry name" value="2OG-FeII_Oxy"/>
    <property type="match status" value="1"/>
</dbReference>
<proteinExistence type="predicted"/>
<evidence type="ECO:0000313" key="2">
    <source>
        <dbReference type="EMBL" id="SVB79024.1"/>
    </source>
</evidence>
<dbReference type="InterPro" id="IPR050231">
    <property type="entry name" value="Iron_ascorbate_oxido_reductase"/>
</dbReference>
<organism evidence="2">
    <name type="scientific">marine metagenome</name>
    <dbReference type="NCBI Taxonomy" id="408172"/>
    <lineage>
        <taxon>unclassified sequences</taxon>
        <taxon>metagenomes</taxon>
        <taxon>ecological metagenomes</taxon>
    </lineage>
</organism>